<dbReference type="Proteomes" id="UP000193642">
    <property type="component" value="Unassembled WGS sequence"/>
</dbReference>
<feature type="compositionally biased region" description="Basic and acidic residues" evidence="1">
    <location>
        <begin position="123"/>
        <end position="142"/>
    </location>
</feature>
<evidence type="ECO:0000256" key="1">
    <source>
        <dbReference type="SAM" id="MobiDB-lite"/>
    </source>
</evidence>
<comment type="caution">
    <text evidence="2">The sequence shown here is derived from an EMBL/GenBank/DDBJ whole genome shotgun (WGS) entry which is preliminary data.</text>
</comment>
<sequence length="319" mass="35214">MSQPNRSASLRRTGSLRAFFSAKARQTAASDTVDQPVQPTRSINQLSHSTLQFNATPSAKLERKPTGMKKFMQMFKKDEDYQRYVTPLPLPESQPESQTYVREELGQLLEEESVVAEAQTSEPKTDPDSDSLHSVDSAHDATSEPYQNLLSRRYSYTSLFGTIAQPTSIASSISEPNSKSDAEENSDSNNPQLINAPIIAPSPTISFENIPTAPRRGSIPSIARVHLLSTYSEVLDDIDNILDSEDDILERFQEQQEVVIAGGRRRLLSVFDVFVGWIELEGVAVDDTASVVEEESEVDDEAGEMPVMKAVDMVDCVGP</sequence>
<feature type="region of interest" description="Disordered" evidence="1">
    <location>
        <begin position="170"/>
        <end position="197"/>
    </location>
</feature>
<feature type="region of interest" description="Disordered" evidence="1">
    <location>
        <begin position="114"/>
        <end position="146"/>
    </location>
</feature>
<dbReference type="OrthoDB" id="10502131at2759"/>
<protein>
    <submittedName>
        <fullName evidence="2">Uncharacterized protein</fullName>
    </submittedName>
</protein>
<evidence type="ECO:0000313" key="3">
    <source>
        <dbReference type="Proteomes" id="UP000193642"/>
    </source>
</evidence>
<accession>A0A1Y2CIR3</accession>
<dbReference type="EMBL" id="MCGO01000015">
    <property type="protein sequence ID" value="ORY46797.1"/>
    <property type="molecule type" value="Genomic_DNA"/>
</dbReference>
<proteinExistence type="predicted"/>
<keyword evidence="3" id="KW-1185">Reference proteome</keyword>
<name>A0A1Y2CIR3_9FUNG</name>
<organism evidence="2 3">
    <name type="scientific">Rhizoclosmatium globosum</name>
    <dbReference type="NCBI Taxonomy" id="329046"/>
    <lineage>
        <taxon>Eukaryota</taxon>
        <taxon>Fungi</taxon>
        <taxon>Fungi incertae sedis</taxon>
        <taxon>Chytridiomycota</taxon>
        <taxon>Chytridiomycota incertae sedis</taxon>
        <taxon>Chytridiomycetes</taxon>
        <taxon>Chytridiales</taxon>
        <taxon>Chytriomycetaceae</taxon>
        <taxon>Rhizoclosmatium</taxon>
    </lineage>
</organism>
<gene>
    <name evidence="2" type="ORF">BCR33DRAFT_848860</name>
</gene>
<feature type="compositionally biased region" description="Polar residues" evidence="1">
    <location>
        <begin position="170"/>
        <end position="179"/>
    </location>
</feature>
<dbReference type="AlphaFoldDB" id="A0A1Y2CIR3"/>
<feature type="region of interest" description="Disordered" evidence="1">
    <location>
        <begin position="25"/>
        <end position="49"/>
    </location>
</feature>
<feature type="compositionally biased region" description="Polar residues" evidence="1">
    <location>
        <begin position="27"/>
        <end position="49"/>
    </location>
</feature>
<reference evidence="2 3" key="1">
    <citation type="submission" date="2016-07" db="EMBL/GenBank/DDBJ databases">
        <title>Pervasive Adenine N6-methylation of Active Genes in Fungi.</title>
        <authorList>
            <consortium name="DOE Joint Genome Institute"/>
            <person name="Mondo S.J."/>
            <person name="Dannebaum R.O."/>
            <person name="Kuo R.C."/>
            <person name="Labutti K."/>
            <person name="Haridas S."/>
            <person name="Kuo A."/>
            <person name="Salamov A."/>
            <person name="Ahrendt S.R."/>
            <person name="Lipzen A."/>
            <person name="Sullivan W."/>
            <person name="Andreopoulos W.B."/>
            <person name="Clum A."/>
            <person name="Lindquist E."/>
            <person name="Daum C."/>
            <person name="Ramamoorthy G.K."/>
            <person name="Gryganskyi A."/>
            <person name="Culley D."/>
            <person name="Magnuson J.K."/>
            <person name="James T.Y."/>
            <person name="O'Malley M.A."/>
            <person name="Stajich J.E."/>
            <person name="Spatafora J.W."/>
            <person name="Visel A."/>
            <person name="Grigoriev I.V."/>
        </authorList>
    </citation>
    <scope>NUCLEOTIDE SEQUENCE [LARGE SCALE GENOMIC DNA]</scope>
    <source>
        <strain evidence="2 3">JEL800</strain>
    </source>
</reference>
<evidence type="ECO:0000313" key="2">
    <source>
        <dbReference type="EMBL" id="ORY46797.1"/>
    </source>
</evidence>